<evidence type="ECO:0000259" key="1">
    <source>
        <dbReference type="Pfam" id="PF20266"/>
    </source>
</evidence>
<evidence type="ECO:0000313" key="3">
    <source>
        <dbReference type="Proteomes" id="UP001164746"/>
    </source>
</evidence>
<proteinExistence type="predicted"/>
<dbReference type="PANTHER" id="PTHR10656:SF69">
    <property type="entry name" value="MAB-21-LIKE HHH_H2TH-LIKE DOMAIN-CONTAINING PROTEIN"/>
    <property type="match status" value="1"/>
</dbReference>
<dbReference type="SMART" id="SM01265">
    <property type="entry name" value="Mab-21"/>
    <property type="match status" value="1"/>
</dbReference>
<dbReference type="Pfam" id="PF20266">
    <property type="entry name" value="Mab-21_C"/>
    <property type="match status" value="1"/>
</dbReference>
<reference evidence="2" key="1">
    <citation type="submission" date="2022-11" db="EMBL/GenBank/DDBJ databases">
        <title>Centuries of genome instability and evolution in soft-shell clam transmissible cancer (bioRxiv).</title>
        <authorList>
            <person name="Hart S.F.M."/>
            <person name="Yonemitsu M.A."/>
            <person name="Giersch R.M."/>
            <person name="Beal B.F."/>
            <person name="Arriagada G."/>
            <person name="Davis B.W."/>
            <person name="Ostrander E.A."/>
            <person name="Goff S.P."/>
            <person name="Metzger M.J."/>
        </authorList>
    </citation>
    <scope>NUCLEOTIDE SEQUENCE</scope>
    <source>
        <strain evidence="2">MELC-2E11</strain>
        <tissue evidence="2">Siphon/mantle</tissue>
    </source>
</reference>
<organism evidence="2 3">
    <name type="scientific">Mya arenaria</name>
    <name type="common">Soft-shell clam</name>
    <dbReference type="NCBI Taxonomy" id="6604"/>
    <lineage>
        <taxon>Eukaryota</taxon>
        <taxon>Metazoa</taxon>
        <taxon>Spiralia</taxon>
        <taxon>Lophotrochozoa</taxon>
        <taxon>Mollusca</taxon>
        <taxon>Bivalvia</taxon>
        <taxon>Autobranchia</taxon>
        <taxon>Heteroconchia</taxon>
        <taxon>Euheterodonta</taxon>
        <taxon>Imparidentia</taxon>
        <taxon>Neoheterodontei</taxon>
        <taxon>Myida</taxon>
        <taxon>Myoidea</taxon>
        <taxon>Myidae</taxon>
        <taxon>Mya</taxon>
    </lineage>
</organism>
<accession>A0ABY7FHZ9</accession>
<dbReference type="PANTHER" id="PTHR10656">
    <property type="entry name" value="CELL FATE DETERMINING PROTEIN MAB21-RELATED"/>
    <property type="match status" value="1"/>
</dbReference>
<sequence length="481" mass="55930">MESLMTWRFIFHHLTHTEKEVGMEDKLSEGRSGGMSSDEELSVRVYEVLDQVGYSQSMVQQRREAARERDVIMNGKREETTQLTAGSKGEGFAAPFESDTDRVFLYNYAVCRKPGNDSMSLPDTQYEFTMDGEHCHPGHFRQELIHKGTKENSNIQQALFVNDKSRTLISSELYRTSFIEDKTKETVSGPALTGSDENQSWDMVYALRCTSQQQLLSEWISRPRQHNWPTPDLVAEASKLEAQMVPVGCKSSEHKDIEWRVCFIPSEQRLTDSWDENQYKIYILLKLITKSQLKPISDEISSFLLKNIMLWYTEQNPTEMFQTKNLLQNVISCLRNLQEAIKVNQLPYYMIPGRNLLTGRISPEQQQQLITKLDELIQEGPCVVLRCPKVHAALEMSPAALAEKGSWRDEVEKLFLKTRNIWWTHWRPDMKKEEIDQIAQSDPQYMNVREGMCDLLWPQWREYQGDDRRDILNKKRAEALA</sequence>
<protein>
    <recommendedName>
        <fullName evidence="1">Mab-21-like HhH/H2TH-like domain-containing protein</fullName>
    </recommendedName>
</protein>
<name>A0ABY7FHZ9_MYAAR</name>
<dbReference type="InterPro" id="IPR046906">
    <property type="entry name" value="Mab-21_HhH/H2TH-like"/>
</dbReference>
<dbReference type="Gene3D" id="1.10.1410.40">
    <property type="match status" value="1"/>
</dbReference>
<gene>
    <name evidence="2" type="ORF">MAR_015767</name>
</gene>
<dbReference type="Proteomes" id="UP001164746">
    <property type="component" value="Chromosome 12"/>
</dbReference>
<feature type="domain" description="Mab-21-like HhH/H2TH-like" evidence="1">
    <location>
        <begin position="284"/>
        <end position="373"/>
    </location>
</feature>
<evidence type="ECO:0000313" key="2">
    <source>
        <dbReference type="EMBL" id="WAR21793.1"/>
    </source>
</evidence>
<dbReference type="EMBL" id="CP111023">
    <property type="protein sequence ID" value="WAR21793.1"/>
    <property type="molecule type" value="Genomic_DNA"/>
</dbReference>
<keyword evidence="3" id="KW-1185">Reference proteome</keyword>
<dbReference type="InterPro" id="IPR024810">
    <property type="entry name" value="MAB21L/cGLR"/>
</dbReference>